<dbReference type="EMBL" id="BJUT01000003">
    <property type="protein sequence ID" value="GEK75297.1"/>
    <property type="molecule type" value="Genomic_DNA"/>
</dbReference>
<comment type="caution">
    <text evidence="3">The sequence shown here is derived from an EMBL/GenBank/DDBJ whole genome shotgun (WGS) entry which is preliminary data.</text>
</comment>
<dbReference type="Pfam" id="PF16036">
    <property type="entry name" value="Chalcone_3"/>
    <property type="match status" value="1"/>
</dbReference>
<proteinExistence type="predicted"/>
<keyword evidence="4" id="KW-1185">Reference proteome</keyword>
<dbReference type="InterPro" id="IPR016087">
    <property type="entry name" value="Chalcone_isomerase"/>
</dbReference>
<reference evidence="3 4" key="1">
    <citation type="submission" date="2019-07" db="EMBL/GenBank/DDBJ databases">
        <title>Whole genome shotgun sequence of Pseudoalteromonas atlantica NBRC 103033.</title>
        <authorList>
            <person name="Hosoyama A."/>
            <person name="Uohara A."/>
            <person name="Ohji S."/>
            <person name="Ichikawa N."/>
        </authorList>
    </citation>
    <scope>NUCLEOTIDE SEQUENCE [LARGE SCALE GENOMIC DNA]</scope>
    <source>
        <strain evidence="3 4">NBRC 103033</strain>
    </source>
</reference>
<evidence type="ECO:0000313" key="4">
    <source>
        <dbReference type="Proteomes" id="UP000321189"/>
    </source>
</evidence>
<gene>
    <name evidence="3" type="ORF">PAT01_06010</name>
</gene>
<evidence type="ECO:0000259" key="2">
    <source>
        <dbReference type="Pfam" id="PF16036"/>
    </source>
</evidence>
<dbReference type="Proteomes" id="UP000321189">
    <property type="component" value="Unassembled WGS sequence"/>
</dbReference>
<protein>
    <recommendedName>
        <fullName evidence="2">Chalcone isomerase domain-containing protein</fullName>
    </recommendedName>
</protein>
<organism evidence="3 4">
    <name type="scientific">Pseudoalteromonas atlantica</name>
    <name type="common">Alteromonas atlantica</name>
    <dbReference type="NCBI Taxonomy" id="288"/>
    <lineage>
        <taxon>Bacteria</taxon>
        <taxon>Pseudomonadati</taxon>
        <taxon>Pseudomonadota</taxon>
        <taxon>Gammaproteobacteria</taxon>
        <taxon>Alteromonadales</taxon>
        <taxon>Pseudoalteromonadaceae</taxon>
        <taxon>Pseudoalteromonas</taxon>
    </lineage>
</organism>
<feature type="chain" id="PRO_5045235958" description="Chalcone isomerase domain-containing protein" evidence="1">
    <location>
        <begin position="27"/>
        <end position="170"/>
    </location>
</feature>
<feature type="domain" description="Chalcone isomerase" evidence="2">
    <location>
        <begin position="42"/>
        <end position="169"/>
    </location>
</feature>
<feature type="signal peptide" evidence="1">
    <location>
        <begin position="1"/>
        <end position="26"/>
    </location>
</feature>
<name>A0ABQ0UA04_PSEAF</name>
<sequence length="170" mass="19189">MNITAKICAITAAMIMATFFTPLSFSEEQTDFKKVGEARMEYLFWDVYDATLYTRSGSYKQGAHPVKFTLTYLRDFAAKDIVKATKEQWQHLGKSDLSAKYADKLLALWPDIKKGESLSLQTSPSGQATFYHNDKKLGEISDSQFANQFLAIWLSPNTSEPALRKQLLGI</sequence>
<accession>A0ABQ0UA04</accession>
<keyword evidence="1" id="KW-0732">Signal</keyword>
<evidence type="ECO:0000256" key="1">
    <source>
        <dbReference type="SAM" id="SignalP"/>
    </source>
</evidence>
<evidence type="ECO:0000313" key="3">
    <source>
        <dbReference type="EMBL" id="GEK75297.1"/>
    </source>
</evidence>